<accession>A0A8H5V0W9</accession>
<organism evidence="2 3">
    <name type="scientific">Fusarium pseudoanthophilum</name>
    <dbReference type="NCBI Taxonomy" id="48495"/>
    <lineage>
        <taxon>Eukaryota</taxon>
        <taxon>Fungi</taxon>
        <taxon>Dikarya</taxon>
        <taxon>Ascomycota</taxon>
        <taxon>Pezizomycotina</taxon>
        <taxon>Sordariomycetes</taxon>
        <taxon>Hypocreomycetidae</taxon>
        <taxon>Hypocreales</taxon>
        <taxon>Nectriaceae</taxon>
        <taxon>Fusarium</taxon>
        <taxon>Fusarium fujikuroi species complex</taxon>
    </lineage>
</organism>
<dbReference type="SUPFAM" id="SSF54695">
    <property type="entry name" value="POZ domain"/>
    <property type="match status" value="1"/>
</dbReference>
<dbReference type="PANTHER" id="PTHR47843">
    <property type="entry name" value="BTB DOMAIN-CONTAINING PROTEIN-RELATED"/>
    <property type="match status" value="1"/>
</dbReference>
<dbReference type="InterPro" id="IPR011333">
    <property type="entry name" value="SKP1/BTB/POZ_sf"/>
</dbReference>
<protein>
    <recommendedName>
        <fullName evidence="1">BTB domain-containing protein</fullName>
    </recommendedName>
</protein>
<evidence type="ECO:0000259" key="1">
    <source>
        <dbReference type="PROSITE" id="PS50097"/>
    </source>
</evidence>
<dbReference type="PROSITE" id="PS50097">
    <property type="entry name" value="BTB"/>
    <property type="match status" value="1"/>
</dbReference>
<sequence length="212" mass="23910">MNLEERKLMQKAQKAGQFTDFAFLCKGTKIPVHKVIICAQSKVFNAACTSGFKEAISGVYDLSEYPLELVEMMVDYFYLGYYEDPRADVSKVSLSTHLSMLALADKYAIRGLEPHSKLWFIHRLNQKNTELKEFLDSLPVLDKMPISVSRDVVEEAVYYTRETLLTCTYFLKEVMLSIMSTPVASRCSDCSKSGPPFSITLELAGGPSEEEN</sequence>
<dbReference type="PANTHER" id="PTHR47843:SF5">
    <property type="entry name" value="BTB_POZ DOMAIN PROTEIN"/>
    <property type="match status" value="1"/>
</dbReference>
<keyword evidence="3" id="KW-1185">Reference proteome</keyword>
<dbReference type="SMART" id="SM00225">
    <property type="entry name" value="BTB"/>
    <property type="match status" value="1"/>
</dbReference>
<dbReference type="CDD" id="cd18186">
    <property type="entry name" value="BTB_POZ_ZBTB_KLHL-like"/>
    <property type="match status" value="1"/>
</dbReference>
<dbReference type="Proteomes" id="UP000544095">
    <property type="component" value="Unassembled WGS sequence"/>
</dbReference>
<dbReference type="Pfam" id="PF00651">
    <property type="entry name" value="BTB"/>
    <property type="match status" value="1"/>
</dbReference>
<feature type="domain" description="BTB" evidence="1">
    <location>
        <begin position="19"/>
        <end position="86"/>
    </location>
</feature>
<name>A0A8H5V0W9_9HYPO</name>
<proteinExistence type="predicted"/>
<evidence type="ECO:0000313" key="3">
    <source>
        <dbReference type="Proteomes" id="UP000544095"/>
    </source>
</evidence>
<dbReference type="InterPro" id="IPR000210">
    <property type="entry name" value="BTB/POZ_dom"/>
</dbReference>
<comment type="caution">
    <text evidence="2">The sequence shown here is derived from an EMBL/GenBank/DDBJ whole genome shotgun (WGS) entry which is preliminary data.</text>
</comment>
<gene>
    <name evidence="2" type="ORF">FPANT_1429</name>
</gene>
<dbReference type="EMBL" id="JAAOAR010000060">
    <property type="protein sequence ID" value="KAF5604640.1"/>
    <property type="molecule type" value="Genomic_DNA"/>
</dbReference>
<evidence type="ECO:0000313" key="2">
    <source>
        <dbReference type="EMBL" id="KAF5604640.1"/>
    </source>
</evidence>
<dbReference type="Gene3D" id="3.30.710.10">
    <property type="entry name" value="Potassium Channel Kv1.1, Chain A"/>
    <property type="match status" value="1"/>
</dbReference>
<reference evidence="2 3" key="1">
    <citation type="submission" date="2020-05" db="EMBL/GenBank/DDBJ databases">
        <title>Identification and distribution of gene clusters putatively required for synthesis of sphingolipid metabolism inhibitors in phylogenetically diverse species of the filamentous fungus Fusarium.</title>
        <authorList>
            <person name="Kim H.-S."/>
            <person name="Busman M."/>
            <person name="Brown D.W."/>
            <person name="Divon H."/>
            <person name="Uhlig S."/>
            <person name="Proctor R.H."/>
        </authorList>
    </citation>
    <scope>NUCLEOTIDE SEQUENCE [LARGE SCALE GENOMIC DNA]</scope>
    <source>
        <strain evidence="2 3">NRRL 25211</strain>
    </source>
</reference>
<dbReference type="AlphaFoldDB" id="A0A8H5V0W9"/>